<comment type="function">
    <text evidence="15">Responsible for channeling the electrons from the oxidation of dihydroorotate from the FMN redox center in the PyrD type B subunit to the ultimate electron acceptor NAD(+).</text>
</comment>
<dbReference type="AlphaFoldDB" id="A0AAW9K6H8"/>
<dbReference type="GO" id="GO:0050660">
    <property type="term" value="F:flavin adenine dinucleotide binding"/>
    <property type="evidence" value="ECO:0007669"/>
    <property type="project" value="InterPro"/>
</dbReference>
<dbReference type="GO" id="GO:0051537">
    <property type="term" value="F:2 iron, 2 sulfur cluster binding"/>
    <property type="evidence" value="ECO:0007669"/>
    <property type="project" value="UniProtKB-KW"/>
</dbReference>
<comment type="cofactor">
    <cofactor evidence="15 16">
        <name>FAD</name>
        <dbReference type="ChEBI" id="CHEBI:57692"/>
    </cofactor>
    <text evidence="15 16">Binds 1 FAD per subunit.</text>
</comment>
<evidence type="ECO:0000259" key="18">
    <source>
        <dbReference type="PROSITE" id="PS51384"/>
    </source>
</evidence>
<feature type="binding site" evidence="15 17">
    <location>
        <position position="229"/>
    </location>
    <ligand>
        <name>[2Fe-2S] cluster</name>
        <dbReference type="ChEBI" id="CHEBI:190135"/>
    </ligand>
</feature>
<dbReference type="Proteomes" id="UP001290462">
    <property type="component" value="Unassembled WGS sequence"/>
</dbReference>
<keyword evidence="12 15" id="KW-0411">Iron-sulfur</keyword>
<gene>
    <name evidence="15" type="primary">pyrK</name>
    <name evidence="19" type="ORF">RAK27_04605</name>
</gene>
<dbReference type="NCBIfam" id="NF000799">
    <property type="entry name" value="PRK00054.1-4"/>
    <property type="match status" value="1"/>
</dbReference>
<feature type="binding site" evidence="15 16">
    <location>
        <begin position="68"/>
        <end position="70"/>
    </location>
    <ligand>
        <name>FAD</name>
        <dbReference type="ChEBI" id="CHEBI:57692"/>
    </ligand>
</feature>
<feature type="binding site" evidence="15 17">
    <location>
        <position position="246"/>
    </location>
    <ligand>
        <name>[2Fe-2S] cluster</name>
        <dbReference type="ChEBI" id="CHEBI:190135"/>
    </ligand>
</feature>
<comment type="cofactor">
    <cofactor evidence="17">
        <name>[2Fe-2S] cluster</name>
        <dbReference type="ChEBI" id="CHEBI:190135"/>
    </cofactor>
    <text evidence="17">Binds 1 [2Fe-2S] cluster per subunit.</text>
</comment>
<evidence type="ECO:0000256" key="17">
    <source>
        <dbReference type="PIRSR" id="PIRSR006816-2"/>
    </source>
</evidence>
<evidence type="ECO:0000256" key="8">
    <source>
        <dbReference type="ARBA" id="ARBA00022827"/>
    </source>
</evidence>
<feature type="binding site" evidence="15 16">
    <location>
        <begin position="51"/>
        <end position="54"/>
    </location>
    <ligand>
        <name>FAD</name>
        <dbReference type="ChEBI" id="CHEBI:57692"/>
    </ligand>
</feature>
<dbReference type="CDD" id="cd06218">
    <property type="entry name" value="DHOD_e_trans"/>
    <property type="match status" value="1"/>
</dbReference>
<dbReference type="PANTHER" id="PTHR43513">
    <property type="entry name" value="DIHYDROOROTATE DEHYDROGENASE B (NAD(+)), ELECTRON TRANSFER SUBUNIT"/>
    <property type="match status" value="1"/>
</dbReference>
<evidence type="ECO:0000256" key="3">
    <source>
        <dbReference type="ARBA" id="ARBA00011669"/>
    </source>
</evidence>
<dbReference type="GO" id="GO:0016491">
    <property type="term" value="F:oxidoreductase activity"/>
    <property type="evidence" value="ECO:0007669"/>
    <property type="project" value="InterPro"/>
</dbReference>
<dbReference type="Gene3D" id="2.40.30.10">
    <property type="entry name" value="Translation factors"/>
    <property type="match status" value="1"/>
</dbReference>
<feature type="domain" description="FAD-binding FR-type" evidence="18">
    <location>
        <begin position="1"/>
        <end position="100"/>
    </location>
</feature>
<dbReference type="SUPFAM" id="SSF63380">
    <property type="entry name" value="Riboflavin synthase domain-like"/>
    <property type="match status" value="1"/>
</dbReference>
<dbReference type="GeneID" id="83606014"/>
<feature type="binding site" evidence="15 16">
    <location>
        <begin position="75"/>
        <end position="76"/>
    </location>
    <ligand>
        <name>FAD</name>
        <dbReference type="ChEBI" id="CHEBI:57692"/>
    </ligand>
</feature>
<evidence type="ECO:0000256" key="4">
    <source>
        <dbReference type="ARBA" id="ARBA00022448"/>
    </source>
</evidence>
<evidence type="ECO:0000256" key="12">
    <source>
        <dbReference type="ARBA" id="ARBA00023014"/>
    </source>
</evidence>
<dbReference type="InterPro" id="IPR037117">
    <property type="entry name" value="Dihydroorotate_DH_ele_sf"/>
</dbReference>
<evidence type="ECO:0000256" key="10">
    <source>
        <dbReference type="ARBA" id="ARBA00022982"/>
    </source>
</evidence>
<dbReference type="InterPro" id="IPR039261">
    <property type="entry name" value="FNR_nucleotide-bd"/>
</dbReference>
<evidence type="ECO:0000256" key="9">
    <source>
        <dbReference type="ARBA" id="ARBA00022975"/>
    </source>
</evidence>
<dbReference type="PROSITE" id="PS51384">
    <property type="entry name" value="FAD_FR"/>
    <property type="match status" value="1"/>
</dbReference>
<keyword evidence="10 15" id="KW-0249">Electron transport</keyword>
<sequence>MLQEIMTVVSQEQLAPKIFEMRLTGELVKEMQTPDQFLHLLVPRKDLILRRPISIAEIIPERQECVIIYRVDGDGTAAMSELMAGDKIDVMGPLGNGYPLDKVKPGEKALIIGGGIGVPPLYELSKQLVAMGVKVQHVFGFATQEVIFYEEKFKKLGDVLYSTDDGSYGLHGHVGMALDTLDSDYVPDVVYACGSRGLLMAVENRYENSNAYFSLEARMACGMGACYACVCHKKDDPTGATSMKVCDEGPVFKVGEVVL</sequence>
<dbReference type="RefSeq" id="WP_015076407.1">
    <property type="nucleotide sequence ID" value="NZ_BJOJ01000007.1"/>
</dbReference>
<evidence type="ECO:0000256" key="11">
    <source>
        <dbReference type="ARBA" id="ARBA00023004"/>
    </source>
</evidence>
<evidence type="ECO:0000256" key="1">
    <source>
        <dbReference type="ARBA" id="ARBA00004715"/>
    </source>
</evidence>
<dbReference type="GO" id="GO:0046872">
    <property type="term" value="F:metal ion binding"/>
    <property type="evidence" value="ECO:0007669"/>
    <property type="project" value="UniProtKB-KW"/>
</dbReference>
<dbReference type="InterPro" id="IPR017938">
    <property type="entry name" value="Riboflavin_synthase-like_b-brl"/>
</dbReference>
<dbReference type="GO" id="GO:0044205">
    <property type="term" value="P:'de novo' UMP biosynthetic process"/>
    <property type="evidence" value="ECO:0007669"/>
    <property type="project" value="UniProtKB-UniRule"/>
</dbReference>
<dbReference type="FunFam" id="2.10.240.10:FF:000001">
    <property type="entry name" value="Dihydroorotate dehydrogenase B (NAD(+)), electron transfer subunit"/>
    <property type="match status" value="1"/>
</dbReference>
<evidence type="ECO:0000256" key="5">
    <source>
        <dbReference type="ARBA" id="ARBA00022630"/>
    </source>
</evidence>
<evidence type="ECO:0000256" key="15">
    <source>
        <dbReference type="HAMAP-Rule" id="MF_01211"/>
    </source>
</evidence>
<reference evidence="19" key="1">
    <citation type="submission" date="2023-08" db="EMBL/GenBank/DDBJ databases">
        <title>Genomic characterization of piscicolin 126 produced by Carnobacterium maltaromaticum CM22 strain isolated from salmon (Salmo salar).</title>
        <authorList>
            <person name="Gonzalez-Gragera E."/>
            <person name="Garcia-Lopez J.D."/>
            <person name="Teso-Perez C."/>
            <person name="Gimenez-Hernandez I."/>
            <person name="Peralta-Sanchez J.M."/>
            <person name="Valdivia E."/>
            <person name="Montalban-Lopez M."/>
            <person name="Martin-Platero A.M."/>
            <person name="Banos A."/>
            <person name="Martinez-Bueno M."/>
        </authorList>
    </citation>
    <scope>NUCLEOTIDE SEQUENCE</scope>
    <source>
        <strain evidence="19">CM22</strain>
    </source>
</reference>
<evidence type="ECO:0000256" key="14">
    <source>
        <dbReference type="ARBA" id="ARBA00082223"/>
    </source>
</evidence>
<keyword evidence="8 15" id="KW-0274">FAD</keyword>
<dbReference type="GO" id="GO:0009055">
    <property type="term" value="F:electron transfer activity"/>
    <property type="evidence" value="ECO:0007669"/>
    <property type="project" value="UniProtKB-UniRule"/>
</dbReference>
<dbReference type="EMBL" id="JAVBVO010000003">
    <property type="protein sequence ID" value="MDZ5757933.1"/>
    <property type="molecule type" value="Genomic_DNA"/>
</dbReference>
<comment type="pathway">
    <text evidence="1 15">Pyrimidine metabolism; UMP biosynthesis via de novo pathway; orotate from (S)-dihydroorotate (NAD(+) route): step 1/1.</text>
</comment>
<comment type="caution">
    <text evidence="19">The sequence shown here is derived from an EMBL/GenBank/DDBJ whole genome shotgun (WGS) entry which is preliminary data.</text>
</comment>
<organism evidence="19 20">
    <name type="scientific">Carnobacterium maltaromaticum</name>
    <name type="common">Carnobacterium piscicola</name>
    <dbReference type="NCBI Taxonomy" id="2751"/>
    <lineage>
        <taxon>Bacteria</taxon>
        <taxon>Bacillati</taxon>
        <taxon>Bacillota</taxon>
        <taxon>Bacilli</taxon>
        <taxon>Lactobacillales</taxon>
        <taxon>Carnobacteriaceae</taxon>
        <taxon>Carnobacterium</taxon>
    </lineage>
</organism>
<keyword evidence="11 15" id="KW-0408">Iron</keyword>
<evidence type="ECO:0000313" key="20">
    <source>
        <dbReference type="Proteomes" id="UP001290462"/>
    </source>
</evidence>
<dbReference type="InterPro" id="IPR050353">
    <property type="entry name" value="PyrK_electron_transfer"/>
</dbReference>
<dbReference type="InterPro" id="IPR019480">
    <property type="entry name" value="Dihydroorotate_DH_Fe-S-bd"/>
</dbReference>
<dbReference type="PIRSF" id="PIRSF006816">
    <property type="entry name" value="Cyc3_hyd_g"/>
    <property type="match status" value="1"/>
</dbReference>
<dbReference type="NCBIfam" id="NF000797">
    <property type="entry name" value="PRK00054.1-2"/>
    <property type="match status" value="1"/>
</dbReference>
<feature type="binding site" evidence="15 17">
    <location>
        <position position="226"/>
    </location>
    <ligand>
        <name>[2Fe-2S] cluster</name>
        <dbReference type="ChEBI" id="CHEBI:190135"/>
    </ligand>
</feature>
<dbReference type="Gene3D" id="3.40.50.80">
    <property type="entry name" value="Nucleotide-binding domain of ferredoxin-NADP reductase (FNR) module"/>
    <property type="match status" value="1"/>
</dbReference>
<name>A0AAW9K6H8_CARML</name>
<evidence type="ECO:0000313" key="19">
    <source>
        <dbReference type="EMBL" id="MDZ5757933.1"/>
    </source>
</evidence>
<keyword evidence="6 15" id="KW-0001">2Fe-2S</keyword>
<dbReference type="InterPro" id="IPR023455">
    <property type="entry name" value="Dihydroorotate_DHASE_ETsu"/>
</dbReference>
<evidence type="ECO:0000256" key="16">
    <source>
        <dbReference type="PIRSR" id="PIRSR006816-1"/>
    </source>
</evidence>
<dbReference type="InterPro" id="IPR012165">
    <property type="entry name" value="Cyt_c3_hydrogenase_gsu"/>
</dbReference>
<dbReference type="PANTHER" id="PTHR43513:SF3">
    <property type="entry name" value="DIHYDROOROTATE DEHYDROGENASE B (NAD(+)), ELECTRON TRANSFER SUBUNIT-RELATED"/>
    <property type="match status" value="1"/>
</dbReference>
<dbReference type="SUPFAM" id="SSF52343">
    <property type="entry name" value="Ferredoxin reductase-like, C-terminal NADP-linked domain"/>
    <property type="match status" value="1"/>
</dbReference>
<evidence type="ECO:0000256" key="7">
    <source>
        <dbReference type="ARBA" id="ARBA00022723"/>
    </source>
</evidence>
<evidence type="ECO:0000256" key="13">
    <source>
        <dbReference type="ARBA" id="ARBA00069792"/>
    </source>
</evidence>
<protein>
    <recommendedName>
        <fullName evidence="13 15">Dihydroorotate dehydrogenase B (NAD(+)), electron transfer subunit</fullName>
    </recommendedName>
    <alternativeName>
        <fullName evidence="14 15">Dihydroorotate oxidase B, electron transfer subunit</fullName>
    </alternativeName>
</protein>
<keyword evidence="5 15" id="KW-0285">Flavoprotein</keyword>
<dbReference type="HAMAP" id="MF_01211">
    <property type="entry name" value="DHODB_Fe_S_bind"/>
    <property type="match status" value="1"/>
</dbReference>
<comment type="subunit">
    <text evidence="3 15">Heterotetramer of 2 PyrK and 2 PyrD type B subunits.</text>
</comment>
<evidence type="ECO:0000256" key="6">
    <source>
        <dbReference type="ARBA" id="ARBA00022714"/>
    </source>
</evidence>
<comment type="similarity">
    <text evidence="2 15">Belongs to the PyrK family.</text>
</comment>
<proteinExistence type="inferred from homology"/>
<evidence type="ECO:0000256" key="2">
    <source>
        <dbReference type="ARBA" id="ARBA00006422"/>
    </source>
</evidence>
<accession>A0AAW9K6H8</accession>
<dbReference type="Gene3D" id="2.10.240.10">
    <property type="entry name" value="Dihydroorotate dehydrogenase, electron transfer subunit"/>
    <property type="match status" value="1"/>
</dbReference>
<keyword evidence="7 15" id="KW-0479">Metal-binding</keyword>
<keyword evidence="9 15" id="KW-0665">Pyrimidine biosynthesis</keyword>
<comment type="cofactor">
    <cofactor evidence="15">
        <name>[2Fe-2S] cluster</name>
        <dbReference type="ChEBI" id="CHEBI:190135"/>
    </cofactor>
    <text evidence="15">Binds 1 [2Fe-2S] cluster per subunit.</text>
</comment>
<feature type="binding site" evidence="15 17">
    <location>
        <position position="221"/>
    </location>
    <ligand>
        <name>[2Fe-2S] cluster</name>
        <dbReference type="ChEBI" id="CHEBI:190135"/>
    </ligand>
</feature>
<dbReference type="Pfam" id="PF10418">
    <property type="entry name" value="DHODB_Fe-S_bind"/>
    <property type="match status" value="1"/>
</dbReference>
<keyword evidence="4 15" id="KW-0813">Transport</keyword>
<dbReference type="InterPro" id="IPR017927">
    <property type="entry name" value="FAD-bd_FR_type"/>
</dbReference>